<evidence type="ECO:0000256" key="1">
    <source>
        <dbReference type="ARBA" id="ARBA00001947"/>
    </source>
</evidence>
<evidence type="ECO:0000256" key="7">
    <source>
        <dbReference type="ARBA" id="ARBA00023277"/>
    </source>
</evidence>
<dbReference type="InterPro" id="IPR005849">
    <property type="entry name" value="GalP_Utransf_N"/>
</dbReference>
<evidence type="ECO:0000259" key="10">
    <source>
        <dbReference type="Pfam" id="PF02744"/>
    </source>
</evidence>
<dbReference type="SUPFAM" id="SSF54197">
    <property type="entry name" value="HIT-like"/>
    <property type="match status" value="2"/>
</dbReference>
<feature type="domain" description="Galactose-1-phosphate uridyl transferase N-terminal" evidence="9">
    <location>
        <begin position="71"/>
        <end position="173"/>
    </location>
</feature>
<feature type="domain" description="Galactose-1-phosphate uridyl transferase C-terminal" evidence="10">
    <location>
        <begin position="188"/>
        <end position="305"/>
    </location>
</feature>
<keyword evidence="3 11" id="KW-0808">Transferase</keyword>
<proteinExistence type="inferred from homology"/>
<dbReference type="PIRSF" id="PIRSF000808">
    <property type="entry name" value="GalT"/>
    <property type="match status" value="1"/>
</dbReference>
<dbReference type="CDD" id="cd00608">
    <property type="entry name" value="GalT"/>
    <property type="match status" value="1"/>
</dbReference>
<dbReference type="NCBIfam" id="TIGR00209">
    <property type="entry name" value="galT_1"/>
    <property type="match status" value="1"/>
</dbReference>
<comment type="cofactor">
    <cofactor evidence="1">
        <name>Zn(2+)</name>
        <dbReference type="ChEBI" id="CHEBI:29105"/>
    </cofactor>
</comment>
<evidence type="ECO:0000256" key="4">
    <source>
        <dbReference type="ARBA" id="ARBA00022695"/>
    </source>
</evidence>
<keyword evidence="7" id="KW-0119">Carbohydrate metabolism</keyword>
<dbReference type="GO" id="GO:0017103">
    <property type="term" value="F:UTP:galactose-1-phosphate uridylyltransferase activity"/>
    <property type="evidence" value="ECO:0007669"/>
    <property type="project" value="UniProtKB-EC"/>
</dbReference>
<dbReference type="InterPro" id="IPR001937">
    <property type="entry name" value="GalP_UDPtransf1"/>
</dbReference>
<dbReference type="Pfam" id="PF01087">
    <property type="entry name" value="GalP_UDP_transf"/>
    <property type="match status" value="1"/>
</dbReference>
<gene>
    <name evidence="11" type="ORF">GEAMG1_0096</name>
</gene>
<dbReference type="PANTHER" id="PTHR42763:SF1">
    <property type="entry name" value="UDP-GLUCOSE--HEXOSE-1-PHOSPHATE URIDYLYLTRANSFERASE"/>
    <property type="match status" value="1"/>
</dbReference>
<evidence type="ECO:0000256" key="6">
    <source>
        <dbReference type="ARBA" id="ARBA00022833"/>
    </source>
</evidence>
<reference evidence="11 12" key="1">
    <citation type="submission" date="2022-03" db="EMBL/GenBank/DDBJ databases">
        <authorList>
            <person name="Koch H."/>
        </authorList>
    </citation>
    <scope>NUCLEOTIDE SEQUENCE [LARGE SCALE GENOMIC DNA]</scope>
    <source>
        <strain evidence="11 12">G1</strain>
    </source>
</reference>
<evidence type="ECO:0000256" key="5">
    <source>
        <dbReference type="ARBA" id="ARBA00022723"/>
    </source>
</evidence>
<keyword evidence="6" id="KW-0862">Zinc</keyword>
<dbReference type="PANTHER" id="PTHR42763">
    <property type="entry name" value="ADP-GLUCOSE PHOSPHORYLASE"/>
    <property type="match status" value="1"/>
</dbReference>
<evidence type="ECO:0000256" key="3">
    <source>
        <dbReference type="ARBA" id="ARBA00022679"/>
    </source>
</evidence>
<dbReference type="EMBL" id="OW150024">
    <property type="protein sequence ID" value="CAH2029918.1"/>
    <property type="molecule type" value="Genomic_DNA"/>
</dbReference>
<sequence length="342" mass="39101">MSELRWDPLKLCWVIIATERGRRPRDFHAEPVPLPVTACPFCYGNEDKTPPEIFAIRGSGLPNAANWKVRVIPNKYPALRIEGELENRGYGPYDLMNGIGAHEVIIETPDHDKSLADLSPNEITDVLIAWRTRILDLRRDFRFRYMILFKNHGARAGATLAHSHSQLIAVPLLPPVAATELKVCRNHYAAKERCLFCDVIAFELKEGSRVVREFANFVTLAPYAASFPFELRLYPKRHAHDFALMNDAQLAELAVALRDMLLRIKIVLKDAPYNFILHTSPPMHRRPGKPSLWSSLEYDYHWHIELVPRLTSIAGFEWGTGFYINPTSPEDAARFLREVEIP</sequence>
<dbReference type="Gene3D" id="3.30.428.10">
    <property type="entry name" value="HIT-like"/>
    <property type="match status" value="2"/>
</dbReference>
<evidence type="ECO:0000259" key="9">
    <source>
        <dbReference type="Pfam" id="PF01087"/>
    </source>
</evidence>
<dbReference type="EC" id="2.7.7.12" evidence="8"/>
<dbReference type="InterPro" id="IPR053177">
    <property type="entry name" value="ADP-glucose_phosphorylase"/>
</dbReference>
<comment type="similarity">
    <text evidence="2">Belongs to the galactose-1-phosphate uridylyltransferase type 1 family.</text>
</comment>
<keyword evidence="12" id="KW-1185">Reference proteome</keyword>
<dbReference type="InterPro" id="IPR005850">
    <property type="entry name" value="GalP_Utransf_C"/>
</dbReference>
<evidence type="ECO:0000313" key="12">
    <source>
        <dbReference type="Proteomes" id="UP001295463"/>
    </source>
</evidence>
<evidence type="ECO:0000256" key="8">
    <source>
        <dbReference type="NCBIfam" id="TIGR00209"/>
    </source>
</evidence>
<accession>A0ABM9D3U7</accession>
<dbReference type="InterPro" id="IPR036265">
    <property type="entry name" value="HIT-like_sf"/>
</dbReference>
<dbReference type="Pfam" id="PF02744">
    <property type="entry name" value="GalP_UDP_tr_C"/>
    <property type="match status" value="1"/>
</dbReference>
<evidence type="ECO:0000313" key="11">
    <source>
        <dbReference type="EMBL" id="CAH2029918.1"/>
    </source>
</evidence>
<protein>
    <recommendedName>
        <fullName evidence="8">Galactose-1-phosphate uridylyltransferase</fullName>
        <ecNumber evidence="8">2.7.7.12</ecNumber>
    </recommendedName>
</protein>
<keyword evidence="4 11" id="KW-0548">Nucleotidyltransferase</keyword>
<keyword evidence="5" id="KW-0479">Metal-binding</keyword>
<dbReference type="Proteomes" id="UP001295463">
    <property type="component" value="Chromosome"/>
</dbReference>
<organism evidence="11 12">
    <name type="scientific">Trichlorobacter ammonificans</name>
    <dbReference type="NCBI Taxonomy" id="2916410"/>
    <lineage>
        <taxon>Bacteria</taxon>
        <taxon>Pseudomonadati</taxon>
        <taxon>Thermodesulfobacteriota</taxon>
        <taxon>Desulfuromonadia</taxon>
        <taxon>Geobacterales</taxon>
        <taxon>Geobacteraceae</taxon>
        <taxon>Trichlorobacter</taxon>
    </lineage>
</organism>
<name>A0ABM9D3U7_9BACT</name>
<evidence type="ECO:0000256" key="2">
    <source>
        <dbReference type="ARBA" id="ARBA00010951"/>
    </source>
</evidence>
<dbReference type="RefSeq" id="WP_305730895.1">
    <property type="nucleotide sequence ID" value="NZ_OW150024.1"/>
</dbReference>